<comment type="similarity">
    <text evidence="1">Belongs to the transferase hexapeptide repeat family.</text>
</comment>
<dbReference type="PANTHER" id="PTHR23416:SF23">
    <property type="entry name" value="ACETYLTRANSFERASE C18B11.09C-RELATED"/>
    <property type="match status" value="1"/>
</dbReference>
<dbReference type="AlphaFoldDB" id="O87158"/>
<evidence type="ECO:0000256" key="4">
    <source>
        <dbReference type="ARBA" id="ARBA00023315"/>
    </source>
</evidence>
<evidence type="ECO:0000256" key="3">
    <source>
        <dbReference type="ARBA" id="ARBA00022737"/>
    </source>
</evidence>
<evidence type="ECO:0000256" key="1">
    <source>
        <dbReference type="ARBA" id="ARBA00007274"/>
    </source>
</evidence>
<dbReference type="PANTHER" id="PTHR23416">
    <property type="entry name" value="SIALIC ACID SYNTHASE-RELATED"/>
    <property type="match status" value="1"/>
</dbReference>
<dbReference type="PROSITE" id="PS00101">
    <property type="entry name" value="HEXAPEP_TRANSFERASES"/>
    <property type="match status" value="1"/>
</dbReference>
<dbReference type="InterPro" id="IPR001451">
    <property type="entry name" value="Hexapep"/>
</dbReference>
<dbReference type="Gene3D" id="2.160.10.10">
    <property type="entry name" value="Hexapeptide repeat proteins"/>
    <property type="match status" value="1"/>
</dbReference>
<dbReference type="Pfam" id="PF00132">
    <property type="entry name" value="Hexapep"/>
    <property type="match status" value="1"/>
</dbReference>
<dbReference type="PIR" id="T44329">
    <property type="entry name" value="T44329"/>
</dbReference>
<dbReference type="SUPFAM" id="SSF51161">
    <property type="entry name" value="Trimeric LpxA-like enzymes"/>
    <property type="match status" value="1"/>
</dbReference>
<keyword evidence="4" id="KW-0012">Acyltransferase</keyword>
<keyword evidence="2" id="KW-0808">Transferase</keyword>
<accession>O87158</accession>
<dbReference type="GO" id="GO:0008374">
    <property type="term" value="F:O-acyltransferase activity"/>
    <property type="evidence" value="ECO:0007669"/>
    <property type="project" value="TreeGrafter"/>
</dbReference>
<gene>
    <name evidence="5" type="primary">wblB</name>
</gene>
<organism evidence="5">
    <name type="scientific">Vibrio cholerae</name>
    <dbReference type="NCBI Taxonomy" id="666"/>
    <lineage>
        <taxon>Bacteria</taxon>
        <taxon>Pseudomonadati</taxon>
        <taxon>Pseudomonadota</taxon>
        <taxon>Gammaproteobacteria</taxon>
        <taxon>Vibrionales</taxon>
        <taxon>Vibrionaceae</taxon>
        <taxon>Vibrio</taxon>
    </lineage>
</organism>
<dbReference type="InterPro" id="IPR051159">
    <property type="entry name" value="Hexapeptide_acetyltransf"/>
</dbReference>
<dbReference type="RefSeq" id="WP_148536391.1">
    <property type="nucleotide sequence ID" value="NZ_JACYRM010000014.1"/>
</dbReference>
<reference evidence="5" key="1">
    <citation type="journal article" date="1999" name="Gene">
        <title>The genes responsible for O-antigen synthesis of Vibrio cholerae O139 are closely related to those of Vibrio cholerae O22.</title>
        <authorList>
            <person name="Yamasaki S."/>
            <person name="Shimizu T."/>
            <person name="Hoshino K."/>
            <person name="Ho S.-T."/>
            <person name="Shimada T."/>
            <person name="Nair G.B."/>
            <person name="Takeda Y."/>
        </authorList>
    </citation>
    <scope>NUCLEOTIDE SEQUENCE</scope>
    <source>
        <strain evidence="5">O22</strain>
    </source>
</reference>
<dbReference type="InterPro" id="IPR011004">
    <property type="entry name" value="Trimer_LpxA-like_sf"/>
</dbReference>
<dbReference type="GO" id="GO:0005829">
    <property type="term" value="C:cytosol"/>
    <property type="evidence" value="ECO:0007669"/>
    <property type="project" value="TreeGrafter"/>
</dbReference>
<name>O87158_VIBCL</name>
<dbReference type="EMBL" id="AB012957">
    <property type="protein sequence ID" value="BAA33633.1"/>
    <property type="molecule type" value="Genomic_DNA"/>
</dbReference>
<evidence type="ECO:0000313" key="5">
    <source>
        <dbReference type="EMBL" id="BAA33633.1"/>
    </source>
</evidence>
<evidence type="ECO:0000256" key="2">
    <source>
        <dbReference type="ARBA" id="ARBA00022679"/>
    </source>
</evidence>
<dbReference type="CDD" id="cd04647">
    <property type="entry name" value="LbH_MAT_like"/>
    <property type="match status" value="1"/>
</dbReference>
<proteinExistence type="inferred from homology"/>
<protein>
    <submittedName>
        <fullName evidence="5">WblB protein</fullName>
    </submittedName>
</protein>
<sequence length="161" mass="17409">MIIVKKMFLKVHNLQYCFFKIKSYYYRAIFMSCGDGLVFWGKCNIKNPQNIILGNDVSINDGAYINGLGGITIGNNVSISAGSMIISTTLDPNSLIFKKHVNKPIKIGNHVQVGAGAIILPGVEVGDNVMIGAGAVVTKNIVNNCIVVGNPARVLRKIEML</sequence>
<dbReference type="InterPro" id="IPR018357">
    <property type="entry name" value="Hexapep_transf_CS"/>
</dbReference>
<keyword evidence="3" id="KW-0677">Repeat</keyword>